<dbReference type="InterPro" id="IPR011009">
    <property type="entry name" value="Kinase-like_dom_sf"/>
</dbReference>
<keyword evidence="2" id="KW-0808">Transferase</keyword>
<evidence type="ECO:0000313" key="3">
    <source>
        <dbReference type="Proteomes" id="UP000016922"/>
    </source>
</evidence>
<dbReference type="OrthoDB" id="8300194at2759"/>
<protein>
    <submittedName>
        <fullName evidence="2">Protein kinase-like (PK-like)</fullName>
    </submittedName>
</protein>
<gene>
    <name evidence="2" type="ORF">GLAREA_11357</name>
</gene>
<dbReference type="GO" id="GO:0016301">
    <property type="term" value="F:kinase activity"/>
    <property type="evidence" value="ECO:0007669"/>
    <property type="project" value="UniProtKB-KW"/>
</dbReference>
<accession>S3DB03</accession>
<dbReference type="GeneID" id="19470398"/>
<dbReference type="AlphaFoldDB" id="S3DB03"/>
<evidence type="ECO:0000313" key="2">
    <source>
        <dbReference type="EMBL" id="EPE35657.1"/>
    </source>
</evidence>
<dbReference type="SUPFAM" id="SSF56112">
    <property type="entry name" value="Protein kinase-like (PK-like)"/>
    <property type="match status" value="1"/>
</dbReference>
<dbReference type="PANTHER" id="PTHR21310">
    <property type="entry name" value="AMINOGLYCOSIDE PHOSPHOTRANSFERASE-RELATED-RELATED"/>
    <property type="match status" value="1"/>
</dbReference>
<organism evidence="2 3">
    <name type="scientific">Glarea lozoyensis (strain ATCC 20868 / MF5171)</name>
    <dbReference type="NCBI Taxonomy" id="1116229"/>
    <lineage>
        <taxon>Eukaryota</taxon>
        <taxon>Fungi</taxon>
        <taxon>Dikarya</taxon>
        <taxon>Ascomycota</taxon>
        <taxon>Pezizomycotina</taxon>
        <taxon>Leotiomycetes</taxon>
        <taxon>Helotiales</taxon>
        <taxon>Helotiaceae</taxon>
        <taxon>Glarea</taxon>
    </lineage>
</organism>
<dbReference type="InterPro" id="IPR051678">
    <property type="entry name" value="AGP_Transferase"/>
</dbReference>
<dbReference type="KEGG" id="glz:GLAREA_11357"/>
<dbReference type="InterPro" id="IPR002575">
    <property type="entry name" value="Aminoglycoside_PTrfase"/>
</dbReference>
<reference evidence="2 3" key="1">
    <citation type="journal article" date="2013" name="BMC Genomics">
        <title>Genomics-driven discovery of the pneumocandin biosynthetic gene cluster in the fungus Glarea lozoyensis.</title>
        <authorList>
            <person name="Chen L."/>
            <person name="Yue Q."/>
            <person name="Zhang X."/>
            <person name="Xiang M."/>
            <person name="Wang C."/>
            <person name="Li S."/>
            <person name="Che Y."/>
            <person name="Ortiz-Lopez F.J."/>
            <person name="Bills G.F."/>
            <person name="Liu X."/>
            <person name="An Z."/>
        </authorList>
    </citation>
    <scope>NUCLEOTIDE SEQUENCE [LARGE SCALE GENOMIC DNA]</scope>
    <source>
        <strain evidence="3">ATCC 20868 / MF5171</strain>
    </source>
</reference>
<dbReference type="RefSeq" id="XP_008077736.1">
    <property type="nucleotide sequence ID" value="XM_008079545.1"/>
</dbReference>
<sequence length="393" mass="45701">MDFPPENVEHPELCYKGLVYVPEGEEPPEGFEESRRGLDIENYDYENDENHELCWFCGWTSYNQRTSNYGPRIRFLQDRANTGMWALGSQLLLKDIPNDGHSPGSDFVTQQFLRNQPGLSIPLLKRMELLNEPGDKTYLLLMSRSKGIPLEAMWHTLSDEKKNDLREQMFIYLRELRQFTSPIAQTVDGRLIDDCIIGACGRSRPNCKQIGNTTEEWLESVKEELLVGLSKVHETTDAIVIEKEFQKLKDNFPDSEPYILTHGDLTLGNIMVDPEHNKITEIIDWEYAGYYPWWAEVWLNGNLAQDGSIELLEPLWERLSPDMETQRYRDLVSCKLAPVLRAWERCRLQHPGSWTFWYRPAFSKCEPYAGKFHMASMGRGEKKPHVILAEQYD</sequence>
<name>S3DB03_GLAL2</name>
<keyword evidence="3" id="KW-1185">Reference proteome</keyword>
<dbReference type="Gene3D" id="3.90.1200.10">
    <property type="match status" value="1"/>
</dbReference>
<dbReference type="Proteomes" id="UP000016922">
    <property type="component" value="Unassembled WGS sequence"/>
</dbReference>
<dbReference type="eggNOG" id="ENOG502SN0H">
    <property type="taxonomic scope" value="Eukaryota"/>
</dbReference>
<evidence type="ECO:0000259" key="1">
    <source>
        <dbReference type="Pfam" id="PF01636"/>
    </source>
</evidence>
<dbReference type="Pfam" id="PF01636">
    <property type="entry name" value="APH"/>
    <property type="match status" value="1"/>
</dbReference>
<feature type="domain" description="Aminoglycoside phosphotransferase" evidence="1">
    <location>
        <begin position="132"/>
        <end position="324"/>
    </location>
</feature>
<proteinExistence type="predicted"/>
<dbReference type="EMBL" id="KE145354">
    <property type="protein sequence ID" value="EPE35657.1"/>
    <property type="molecule type" value="Genomic_DNA"/>
</dbReference>
<dbReference type="HOGENOM" id="CLU_021768_6_0_1"/>
<keyword evidence="2" id="KW-0418">Kinase</keyword>
<dbReference type="PANTHER" id="PTHR21310:SF55">
    <property type="entry name" value="AMINOGLYCOSIDE PHOSPHOTRANSFERASE DOMAIN-CONTAINING PROTEIN"/>
    <property type="match status" value="1"/>
</dbReference>